<evidence type="ECO:0000313" key="3">
    <source>
        <dbReference type="Proteomes" id="UP001551189"/>
    </source>
</evidence>
<feature type="compositionally biased region" description="Basic and acidic residues" evidence="1">
    <location>
        <begin position="50"/>
        <end position="69"/>
    </location>
</feature>
<gene>
    <name evidence="2" type="ORF">ABZ931_39015</name>
</gene>
<evidence type="ECO:0000313" key="2">
    <source>
        <dbReference type="EMBL" id="MEU6806919.1"/>
    </source>
</evidence>
<comment type="caution">
    <text evidence="2">The sequence shown here is derived from an EMBL/GenBank/DDBJ whole genome shotgun (WGS) entry which is preliminary data.</text>
</comment>
<accession>A0ABV3BCK0</accession>
<dbReference type="EMBL" id="JBEYXT010000398">
    <property type="protein sequence ID" value="MEU6806919.1"/>
    <property type="molecule type" value="Genomic_DNA"/>
</dbReference>
<proteinExistence type="predicted"/>
<organism evidence="2 3">
    <name type="scientific">Streptomyces neyagawaensis</name>
    <dbReference type="NCBI Taxonomy" id="42238"/>
    <lineage>
        <taxon>Bacteria</taxon>
        <taxon>Bacillati</taxon>
        <taxon>Actinomycetota</taxon>
        <taxon>Actinomycetes</taxon>
        <taxon>Kitasatosporales</taxon>
        <taxon>Streptomycetaceae</taxon>
        <taxon>Streptomyces</taxon>
    </lineage>
</organism>
<reference evidence="2 3" key="1">
    <citation type="submission" date="2024-06" db="EMBL/GenBank/DDBJ databases">
        <title>The Natural Products Discovery Center: Release of the First 8490 Sequenced Strains for Exploring Actinobacteria Biosynthetic Diversity.</title>
        <authorList>
            <person name="Kalkreuter E."/>
            <person name="Kautsar S.A."/>
            <person name="Yang D."/>
            <person name="Bader C.D."/>
            <person name="Teijaro C.N."/>
            <person name="Fluegel L."/>
            <person name="Davis C.M."/>
            <person name="Simpson J.R."/>
            <person name="Lauterbach L."/>
            <person name="Steele A.D."/>
            <person name="Gui C."/>
            <person name="Meng S."/>
            <person name="Li G."/>
            <person name="Viehrig K."/>
            <person name="Ye F."/>
            <person name="Su P."/>
            <person name="Kiefer A.F."/>
            <person name="Nichols A."/>
            <person name="Cepeda A.J."/>
            <person name="Yan W."/>
            <person name="Fan B."/>
            <person name="Jiang Y."/>
            <person name="Adhikari A."/>
            <person name="Zheng C.-J."/>
            <person name="Schuster L."/>
            <person name="Cowan T.M."/>
            <person name="Smanski M.J."/>
            <person name="Chevrette M.G."/>
            <person name="De Carvalho L.P.S."/>
            <person name="Shen B."/>
        </authorList>
    </citation>
    <scope>NUCLEOTIDE SEQUENCE [LARGE SCALE GENOMIC DNA]</scope>
    <source>
        <strain evidence="2 3">NPDC046851</strain>
    </source>
</reference>
<feature type="non-terminal residue" evidence="2">
    <location>
        <position position="1"/>
    </location>
</feature>
<sequence length="69" mass="7097">LGAGALVEGGEGLLGGGGQRRHRVDAAGRGGFEAAVRRAEQDSATPADPDTDRMTAVRENPRRPEGDGQ</sequence>
<evidence type="ECO:0000256" key="1">
    <source>
        <dbReference type="SAM" id="MobiDB-lite"/>
    </source>
</evidence>
<keyword evidence="3" id="KW-1185">Reference proteome</keyword>
<feature type="region of interest" description="Disordered" evidence="1">
    <location>
        <begin position="1"/>
        <end position="24"/>
    </location>
</feature>
<dbReference type="Proteomes" id="UP001551189">
    <property type="component" value="Unassembled WGS sequence"/>
</dbReference>
<dbReference type="RefSeq" id="WP_359702878.1">
    <property type="nucleotide sequence ID" value="NZ_JBEYXT010000398.1"/>
</dbReference>
<protein>
    <submittedName>
        <fullName evidence="2">Uncharacterized protein</fullName>
    </submittedName>
</protein>
<name>A0ABV3BCK0_9ACTN</name>
<feature type="region of interest" description="Disordered" evidence="1">
    <location>
        <begin position="36"/>
        <end position="69"/>
    </location>
</feature>
<feature type="compositionally biased region" description="Gly residues" evidence="1">
    <location>
        <begin position="1"/>
        <end position="18"/>
    </location>
</feature>